<evidence type="ECO:0000256" key="3">
    <source>
        <dbReference type="ARBA" id="ARBA00022729"/>
    </source>
</evidence>
<dbReference type="GO" id="GO:0005886">
    <property type="term" value="C:plasma membrane"/>
    <property type="evidence" value="ECO:0007669"/>
    <property type="project" value="TreeGrafter"/>
</dbReference>
<dbReference type="InterPro" id="IPR035897">
    <property type="entry name" value="Toll_tir_struct_dom_sf"/>
</dbReference>
<dbReference type="GO" id="GO:0038023">
    <property type="term" value="F:signaling receptor activity"/>
    <property type="evidence" value="ECO:0007669"/>
    <property type="project" value="TreeGrafter"/>
</dbReference>
<dbReference type="PROSITE" id="PS50104">
    <property type="entry name" value="TIR"/>
    <property type="match status" value="1"/>
</dbReference>
<sequence>MFQYDAYLSYDDHETSLVVRTIHTKLEVDSNLRLNIRDRDFPLGDINALNIVEAISSSRKTILLLSRHSLKNKWCRFEINIAIIEAITTNRPVTVIVYVEDIPARFLPKEVSKLLQDSPVLDFPKDTDASQNAFWNSLKDCISR</sequence>
<dbReference type="GO" id="GO:0007165">
    <property type="term" value="P:signal transduction"/>
    <property type="evidence" value="ECO:0007669"/>
    <property type="project" value="InterPro"/>
</dbReference>
<accession>A0A9D4LJ83</accession>
<evidence type="ECO:0000256" key="2">
    <source>
        <dbReference type="ARBA" id="ARBA00022692"/>
    </source>
</evidence>
<evidence type="ECO:0000256" key="1">
    <source>
        <dbReference type="ARBA" id="ARBA00004370"/>
    </source>
</evidence>
<evidence type="ECO:0000313" key="7">
    <source>
        <dbReference type="EMBL" id="KAH3858693.1"/>
    </source>
</evidence>
<dbReference type="Proteomes" id="UP000828390">
    <property type="component" value="Unassembled WGS sequence"/>
</dbReference>
<comment type="subcellular location">
    <subcellularLocation>
        <location evidence="1">Membrane</location>
    </subcellularLocation>
</comment>
<dbReference type="PANTHER" id="PTHR24365:SF541">
    <property type="entry name" value="PROTEIN TOLL-RELATED"/>
    <property type="match status" value="1"/>
</dbReference>
<dbReference type="SMART" id="SM00255">
    <property type="entry name" value="TIR"/>
    <property type="match status" value="1"/>
</dbReference>
<dbReference type="Gene3D" id="3.40.50.10140">
    <property type="entry name" value="Toll/interleukin-1 receptor homology (TIR) domain"/>
    <property type="match status" value="1"/>
</dbReference>
<dbReference type="EMBL" id="JAIWYP010000003">
    <property type="protein sequence ID" value="KAH3858693.1"/>
    <property type="molecule type" value="Genomic_DNA"/>
</dbReference>
<dbReference type="PANTHER" id="PTHR24365">
    <property type="entry name" value="TOLL-LIKE RECEPTOR"/>
    <property type="match status" value="1"/>
</dbReference>
<keyword evidence="8" id="KW-1185">Reference proteome</keyword>
<evidence type="ECO:0000256" key="5">
    <source>
        <dbReference type="ARBA" id="ARBA00023136"/>
    </source>
</evidence>
<dbReference type="SUPFAM" id="SSF52200">
    <property type="entry name" value="Toll/Interleukin receptor TIR domain"/>
    <property type="match status" value="1"/>
</dbReference>
<evidence type="ECO:0000256" key="4">
    <source>
        <dbReference type="ARBA" id="ARBA00022989"/>
    </source>
</evidence>
<proteinExistence type="predicted"/>
<dbReference type="InterPro" id="IPR000157">
    <property type="entry name" value="TIR_dom"/>
</dbReference>
<evidence type="ECO:0000259" key="6">
    <source>
        <dbReference type="PROSITE" id="PS50104"/>
    </source>
</evidence>
<keyword evidence="3" id="KW-0732">Signal</keyword>
<protein>
    <recommendedName>
        <fullName evidence="6">TIR domain-containing protein</fullName>
    </recommendedName>
</protein>
<gene>
    <name evidence="7" type="ORF">DPMN_101319</name>
</gene>
<feature type="domain" description="TIR" evidence="6">
    <location>
        <begin position="2"/>
        <end position="142"/>
    </location>
</feature>
<dbReference type="Pfam" id="PF13676">
    <property type="entry name" value="TIR_2"/>
    <property type="match status" value="1"/>
</dbReference>
<comment type="caution">
    <text evidence="7">The sequence shown here is derived from an EMBL/GenBank/DDBJ whole genome shotgun (WGS) entry which is preliminary data.</text>
</comment>
<dbReference type="AlphaFoldDB" id="A0A9D4LJ83"/>
<keyword evidence="4" id="KW-1133">Transmembrane helix</keyword>
<reference evidence="7" key="2">
    <citation type="submission" date="2020-11" db="EMBL/GenBank/DDBJ databases">
        <authorList>
            <person name="McCartney M.A."/>
            <person name="Auch B."/>
            <person name="Kono T."/>
            <person name="Mallez S."/>
            <person name="Becker A."/>
            <person name="Gohl D.M."/>
            <person name="Silverstein K.A.T."/>
            <person name="Koren S."/>
            <person name="Bechman K.B."/>
            <person name="Herman A."/>
            <person name="Abrahante J.E."/>
            <person name="Garbe J."/>
        </authorList>
    </citation>
    <scope>NUCLEOTIDE SEQUENCE</scope>
    <source>
        <strain evidence="7">Duluth1</strain>
        <tissue evidence="7">Whole animal</tissue>
    </source>
</reference>
<evidence type="ECO:0000313" key="8">
    <source>
        <dbReference type="Proteomes" id="UP000828390"/>
    </source>
</evidence>
<name>A0A9D4LJ83_DREPO</name>
<keyword evidence="2" id="KW-0812">Transmembrane</keyword>
<reference evidence="7" key="1">
    <citation type="journal article" date="2019" name="bioRxiv">
        <title>The Genome of the Zebra Mussel, Dreissena polymorpha: A Resource for Invasive Species Research.</title>
        <authorList>
            <person name="McCartney M.A."/>
            <person name="Auch B."/>
            <person name="Kono T."/>
            <person name="Mallez S."/>
            <person name="Zhang Y."/>
            <person name="Obille A."/>
            <person name="Becker A."/>
            <person name="Abrahante J.E."/>
            <person name="Garbe J."/>
            <person name="Badalamenti J.P."/>
            <person name="Herman A."/>
            <person name="Mangelson H."/>
            <person name="Liachko I."/>
            <person name="Sullivan S."/>
            <person name="Sone E.D."/>
            <person name="Koren S."/>
            <person name="Silverstein K.A.T."/>
            <person name="Beckman K.B."/>
            <person name="Gohl D.M."/>
        </authorList>
    </citation>
    <scope>NUCLEOTIDE SEQUENCE</scope>
    <source>
        <strain evidence="7">Duluth1</strain>
        <tissue evidence="7">Whole animal</tissue>
    </source>
</reference>
<organism evidence="7 8">
    <name type="scientific">Dreissena polymorpha</name>
    <name type="common">Zebra mussel</name>
    <name type="synonym">Mytilus polymorpha</name>
    <dbReference type="NCBI Taxonomy" id="45954"/>
    <lineage>
        <taxon>Eukaryota</taxon>
        <taxon>Metazoa</taxon>
        <taxon>Spiralia</taxon>
        <taxon>Lophotrochozoa</taxon>
        <taxon>Mollusca</taxon>
        <taxon>Bivalvia</taxon>
        <taxon>Autobranchia</taxon>
        <taxon>Heteroconchia</taxon>
        <taxon>Euheterodonta</taxon>
        <taxon>Imparidentia</taxon>
        <taxon>Neoheterodontei</taxon>
        <taxon>Myida</taxon>
        <taxon>Dreissenoidea</taxon>
        <taxon>Dreissenidae</taxon>
        <taxon>Dreissena</taxon>
    </lineage>
</organism>
<keyword evidence="5" id="KW-0472">Membrane</keyword>